<dbReference type="GO" id="GO:0008408">
    <property type="term" value="F:3'-5' exonuclease activity"/>
    <property type="evidence" value="ECO:0007669"/>
    <property type="project" value="InterPro"/>
</dbReference>
<protein>
    <recommendedName>
        <fullName evidence="2">3'-5' exonuclease domain-containing protein</fullName>
    </recommendedName>
</protein>
<sequence>MAKKENAALSALIQKAPLYSIDKPEEVIKFVDDEKTVKHFAERASLASIVGIDTNVVKLGQSLMGDLKVRFMIFLQKLVFLYLGKRLTKTQQMSNWNRRPLTSSQLHYAACDALVLIHLYDVLLERLLKSTKPDFSIDSISNVLDVHVEIPPKCTFCFEYFDNKKRLKAHRQECSKGVRTPFVCGCCGDLLFVEKATMEEHKKHCGNGIETPAEHAPIDSRKRSSSVSIKDTSTCTKQENATIVSNKAKARKRARVAKKEEATVLAVRTRKMSEGTLFAADDIWKEISVEQEDNLSS</sequence>
<organism evidence="3 4">
    <name type="scientific">Pythium insidiosum</name>
    <name type="common">Pythiosis disease agent</name>
    <dbReference type="NCBI Taxonomy" id="114742"/>
    <lineage>
        <taxon>Eukaryota</taxon>
        <taxon>Sar</taxon>
        <taxon>Stramenopiles</taxon>
        <taxon>Oomycota</taxon>
        <taxon>Peronosporomycetes</taxon>
        <taxon>Pythiales</taxon>
        <taxon>Pythiaceae</taxon>
        <taxon>Pythium</taxon>
    </lineage>
</organism>
<dbReference type="GO" id="GO:0006139">
    <property type="term" value="P:nucleobase-containing compound metabolic process"/>
    <property type="evidence" value="ECO:0007669"/>
    <property type="project" value="InterPro"/>
</dbReference>
<feature type="region of interest" description="Disordered" evidence="1">
    <location>
        <begin position="211"/>
        <end position="231"/>
    </location>
</feature>
<evidence type="ECO:0000259" key="2">
    <source>
        <dbReference type="Pfam" id="PF01612"/>
    </source>
</evidence>
<dbReference type="InterPro" id="IPR036397">
    <property type="entry name" value="RNaseH_sf"/>
</dbReference>
<dbReference type="SUPFAM" id="SSF53098">
    <property type="entry name" value="Ribonuclease H-like"/>
    <property type="match status" value="1"/>
</dbReference>
<keyword evidence="4" id="KW-1185">Reference proteome</keyword>
<feature type="domain" description="3'-5' exonuclease" evidence="2">
    <location>
        <begin position="51"/>
        <end position="127"/>
    </location>
</feature>
<dbReference type="Gene3D" id="3.30.420.10">
    <property type="entry name" value="Ribonuclease H-like superfamily/Ribonuclease H"/>
    <property type="match status" value="1"/>
</dbReference>
<dbReference type="InterPro" id="IPR002562">
    <property type="entry name" value="3'-5'_exonuclease_dom"/>
</dbReference>
<dbReference type="InterPro" id="IPR012337">
    <property type="entry name" value="RNaseH-like_sf"/>
</dbReference>
<dbReference type="Pfam" id="PF01612">
    <property type="entry name" value="DNA_pol_A_exo1"/>
    <property type="match status" value="1"/>
</dbReference>
<gene>
    <name evidence="3" type="ORF">P43SY_002797</name>
</gene>
<dbReference type="PANTHER" id="PTHR47765">
    <property type="entry name" value="3'-5' EXONUCLEASE DOMAIN-CONTAINING PROTEIN"/>
    <property type="match status" value="1"/>
</dbReference>
<evidence type="ECO:0000256" key="1">
    <source>
        <dbReference type="SAM" id="MobiDB-lite"/>
    </source>
</evidence>
<dbReference type="EMBL" id="JAKCXM010000001">
    <property type="protein sequence ID" value="KAJ0410465.1"/>
    <property type="molecule type" value="Genomic_DNA"/>
</dbReference>
<evidence type="ECO:0000313" key="4">
    <source>
        <dbReference type="Proteomes" id="UP001209570"/>
    </source>
</evidence>
<name>A0AAD5MAK2_PYTIN</name>
<dbReference type="AlphaFoldDB" id="A0AAD5MAK2"/>
<dbReference type="GO" id="GO:0003676">
    <property type="term" value="F:nucleic acid binding"/>
    <property type="evidence" value="ECO:0007669"/>
    <property type="project" value="InterPro"/>
</dbReference>
<dbReference type="Gene3D" id="3.30.160.60">
    <property type="entry name" value="Classic Zinc Finger"/>
    <property type="match status" value="1"/>
</dbReference>
<comment type="caution">
    <text evidence="3">The sequence shown here is derived from an EMBL/GenBank/DDBJ whole genome shotgun (WGS) entry which is preliminary data.</text>
</comment>
<evidence type="ECO:0000313" key="3">
    <source>
        <dbReference type="EMBL" id="KAJ0410465.1"/>
    </source>
</evidence>
<proteinExistence type="predicted"/>
<feature type="compositionally biased region" description="Basic and acidic residues" evidence="1">
    <location>
        <begin position="212"/>
        <end position="222"/>
    </location>
</feature>
<accession>A0AAD5MAK2</accession>
<dbReference type="Proteomes" id="UP001209570">
    <property type="component" value="Unassembled WGS sequence"/>
</dbReference>
<reference evidence="3" key="1">
    <citation type="submission" date="2021-12" db="EMBL/GenBank/DDBJ databases">
        <title>Prjna785345.</title>
        <authorList>
            <person name="Rujirawat T."/>
            <person name="Krajaejun T."/>
        </authorList>
    </citation>
    <scope>NUCLEOTIDE SEQUENCE</scope>
    <source>
        <strain evidence="3">Pi057C3</strain>
    </source>
</reference>
<dbReference type="PANTHER" id="PTHR47765:SF2">
    <property type="entry name" value="EXONUCLEASE MUT-7 HOMOLOG"/>
    <property type="match status" value="1"/>
</dbReference>
<dbReference type="InterPro" id="IPR052408">
    <property type="entry name" value="Exonuclease_MUT-7-like"/>
</dbReference>